<sequence length="115" mass="12978">MPLWTAVLGLAALLAAGVCAIYLVSVLLSPREVLRARPFLSGRRPQEHALSRYHVRWYAVTLLFLAFDMEMVFMYPWALVVAEVGAMALVEMFLFLGLLMVGVVHAWREGALRWS</sequence>
<keyword evidence="7" id="KW-0874">Quinone</keyword>
<keyword evidence="4 7" id="KW-0812">Transmembrane</keyword>
<keyword evidence="10" id="KW-1185">Reference proteome</keyword>
<feature type="transmembrane region" description="Helical" evidence="8">
    <location>
        <begin position="57"/>
        <end position="78"/>
    </location>
</feature>
<feature type="transmembrane region" description="Helical" evidence="8">
    <location>
        <begin position="6"/>
        <end position="28"/>
    </location>
</feature>
<reference evidence="9" key="1">
    <citation type="submission" date="2022-06" db="EMBL/GenBank/DDBJ databases">
        <title>Sequencing the genomes of 1000 actinobacteria strains.</title>
        <authorList>
            <person name="Klenk H.-P."/>
        </authorList>
    </citation>
    <scope>NUCLEOTIDE SEQUENCE</scope>
    <source>
        <strain evidence="9">DSM 46694</strain>
    </source>
</reference>
<comment type="caution">
    <text evidence="9">The sequence shown here is derived from an EMBL/GenBank/DDBJ whole genome shotgun (WGS) entry which is preliminary data.</text>
</comment>
<organism evidence="9 10">
    <name type="scientific">Nonomuraea thailandensis</name>
    <dbReference type="NCBI Taxonomy" id="1188745"/>
    <lineage>
        <taxon>Bacteria</taxon>
        <taxon>Bacillati</taxon>
        <taxon>Actinomycetota</taxon>
        <taxon>Actinomycetes</taxon>
        <taxon>Streptosporangiales</taxon>
        <taxon>Streptosporangiaceae</taxon>
        <taxon>Nonomuraea</taxon>
    </lineage>
</organism>
<protein>
    <recommendedName>
        <fullName evidence="7">NADH-quinone oxidoreductase subunit</fullName>
        <ecNumber evidence="7">7.1.1.-</ecNumber>
    </recommendedName>
</protein>
<keyword evidence="5 8" id="KW-1133">Transmembrane helix</keyword>
<keyword evidence="3" id="KW-0813">Transport</keyword>
<evidence type="ECO:0000256" key="6">
    <source>
        <dbReference type="ARBA" id="ARBA00023136"/>
    </source>
</evidence>
<dbReference type="GO" id="GO:0005886">
    <property type="term" value="C:plasma membrane"/>
    <property type="evidence" value="ECO:0007669"/>
    <property type="project" value="UniProtKB-SubCell"/>
</dbReference>
<dbReference type="EMBL" id="JAMZEB010000002">
    <property type="protein sequence ID" value="MCP2355897.1"/>
    <property type="molecule type" value="Genomic_DNA"/>
</dbReference>
<accession>A0A9X2K026</accession>
<dbReference type="RefSeq" id="WP_253742589.1">
    <property type="nucleotide sequence ID" value="NZ_BAABKA010000001.1"/>
</dbReference>
<dbReference type="Gene3D" id="1.20.58.1610">
    <property type="entry name" value="NADH:ubiquinone/plastoquinone oxidoreductase, chain 3"/>
    <property type="match status" value="1"/>
</dbReference>
<evidence type="ECO:0000256" key="2">
    <source>
        <dbReference type="ARBA" id="ARBA00008472"/>
    </source>
</evidence>
<proteinExistence type="inferred from homology"/>
<dbReference type="AlphaFoldDB" id="A0A9X2K026"/>
<dbReference type="EC" id="7.1.1.-" evidence="7"/>
<dbReference type="PANTHER" id="PTHR11058:SF9">
    <property type="entry name" value="NADH-UBIQUINONE OXIDOREDUCTASE CHAIN 3"/>
    <property type="match status" value="1"/>
</dbReference>
<evidence type="ECO:0000313" key="10">
    <source>
        <dbReference type="Proteomes" id="UP001139648"/>
    </source>
</evidence>
<comment type="catalytic activity">
    <reaction evidence="7">
        <text>a quinone + NADH + 5 H(+)(in) = a quinol + NAD(+) + 4 H(+)(out)</text>
        <dbReference type="Rhea" id="RHEA:57888"/>
        <dbReference type="ChEBI" id="CHEBI:15378"/>
        <dbReference type="ChEBI" id="CHEBI:24646"/>
        <dbReference type="ChEBI" id="CHEBI:57540"/>
        <dbReference type="ChEBI" id="CHEBI:57945"/>
        <dbReference type="ChEBI" id="CHEBI:132124"/>
    </reaction>
</comment>
<evidence type="ECO:0000256" key="3">
    <source>
        <dbReference type="ARBA" id="ARBA00022448"/>
    </source>
</evidence>
<evidence type="ECO:0000313" key="9">
    <source>
        <dbReference type="EMBL" id="MCP2355897.1"/>
    </source>
</evidence>
<keyword evidence="6 8" id="KW-0472">Membrane</keyword>
<dbReference type="InterPro" id="IPR038430">
    <property type="entry name" value="NDAH_ubi_oxred_su3_sf"/>
</dbReference>
<comment type="similarity">
    <text evidence="2 7">Belongs to the complex I subunit 3 family.</text>
</comment>
<dbReference type="GO" id="GO:0008137">
    <property type="term" value="F:NADH dehydrogenase (ubiquinone) activity"/>
    <property type="evidence" value="ECO:0007669"/>
    <property type="project" value="InterPro"/>
</dbReference>
<feature type="transmembrane region" description="Helical" evidence="8">
    <location>
        <begin position="84"/>
        <end position="107"/>
    </location>
</feature>
<dbReference type="Pfam" id="PF00507">
    <property type="entry name" value="Oxidored_q4"/>
    <property type="match status" value="1"/>
</dbReference>
<dbReference type="PANTHER" id="PTHR11058">
    <property type="entry name" value="NADH-UBIQUINONE OXIDOREDUCTASE CHAIN 3"/>
    <property type="match status" value="1"/>
</dbReference>
<evidence type="ECO:0000256" key="1">
    <source>
        <dbReference type="ARBA" id="ARBA00004370"/>
    </source>
</evidence>
<evidence type="ECO:0000256" key="5">
    <source>
        <dbReference type="ARBA" id="ARBA00022989"/>
    </source>
</evidence>
<evidence type="ECO:0000256" key="4">
    <source>
        <dbReference type="ARBA" id="ARBA00022692"/>
    </source>
</evidence>
<dbReference type="GO" id="GO:0030964">
    <property type="term" value="C:NADH dehydrogenase complex"/>
    <property type="evidence" value="ECO:0007669"/>
    <property type="project" value="TreeGrafter"/>
</dbReference>
<keyword evidence="7" id="KW-0520">NAD</keyword>
<comment type="subcellular location">
    <subcellularLocation>
        <location evidence="7">Cell membrane</location>
        <topology evidence="7">Multi-pass membrane protein</topology>
    </subcellularLocation>
    <subcellularLocation>
        <location evidence="1">Membrane</location>
    </subcellularLocation>
</comment>
<evidence type="ECO:0000256" key="8">
    <source>
        <dbReference type="SAM" id="Phobius"/>
    </source>
</evidence>
<name>A0A9X2K026_9ACTN</name>
<evidence type="ECO:0000256" key="7">
    <source>
        <dbReference type="RuleBase" id="RU003639"/>
    </source>
</evidence>
<dbReference type="Proteomes" id="UP001139648">
    <property type="component" value="Unassembled WGS sequence"/>
</dbReference>
<comment type="function">
    <text evidence="7">NDH-1 shuttles electrons from NADH, via FMN and iron-sulfur (Fe-S) centers, to quinones in the respiratory chain.</text>
</comment>
<dbReference type="InterPro" id="IPR000440">
    <property type="entry name" value="NADH_UbQ/plastoQ_OxRdtase_su3"/>
</dbReference>
<dbReference type="GO" id="GO:0048038">
    <property type="term" value="F:quinone binding"/>
    <property type="evidence" value="ECO:0007669"/>
    <property type="project" value="UniProtKB-KW"/>
</dbReference>
<gene>
    <name evidence="9" type="ORF">HD597_002917</name>
</gene>